<comment type="similarity">
    <text evidence="4">Belongs to the STEAP family.</text>
</comment>
<comment type="catalytic activity">
    <reaction evidence="18">
        <text>2 Cu(+) + NADP(+) + H(+) = 2 Cu(2+) + NADPH</text>
        <dbReference type="Rhea" id="RHEA:71771"/>
        <dbReference type="ChEBI" id="CHEBI:15378"/>
        <dbReference type="ChEBI" id="CHEBI:29036"/>
        <dbReference type="ChEBI" id="CHEBI:49552"/>
        <dbReference type="ChEBI" id="CHEBI:57783"/>
        <dbReference type="ChEBI" id="CHEBI:58349"/>
    </reaction>
    <physiologicalReaction direction="right-to-left" evidence="18">
        <dbReference type="Rhea" id="RHEA:71773"/>
    </physiologicalReaction>
</comment>
<comment type="catalytic activity">
    <reaction evidence="19">
        <text>2 Fe(2+) + NADP(+) + H(+) = 2 Fe(3+) + NADPH</text>
        <dbReference type="Rhea" id="RHEA:71767"/>
        <dbReference type="ChEBI" id="CHEBI:15378"/>
        <dbReference type="ChEBI" id="CHEBI:29033"/>
        <dbReference type="ChEBI" id="CHEBI:29034"/>
        <dbReference type="ChEBI" id="CHEBI:57783"/>
        <dbReference type="ChEBI" id="CHEBI:58349"/>
    </reaction>
    <physiologicalReaction direction="right-to-left" evidence="19">
        <dbReference type="Rhea" id="RHEA:71769"/>
    </physiologicalReaction>
</comment>
<evidence type="ECO:0000256" key="14">
    <source>
        <dbReference type="ARBA" id="ARBA00023004"/>
    </source>
</evidence>
<keyword evidence="8 20" id="KW-0812">Transmembrane</keyword>
<dbReference type="SUPFAM" id="SSF51735">
    <property type="entry name" value="NAD(P)-binding Rossmann-fold domains"/>
    <property type="match status" value="1"/>
</dbReference>
<evidence type="ECO:0000256" key="10">
    <source>
        <dbReference type="ARBA" id="ARBA00022753"/>
    </source>
</evidence>
<comment type="caution">
    <text evidence="23">The sequence shown here is derived from an EMBL/GenBank/DDBJ whole genome shotgun (WGS) entry which is preliminary data.</text>
</comment>
<dbReference type="InterPro" id="IPR028939">
    <property type="entry name" value="P5C_Rdtase_cat_N"/>
</dbReference>
<keyword evidence="5" id="KW-0813">Transport</keyword>
<dbReference type="InterPro" id="IPR036291">
    <property type="entry name" value="NAD(P)-bd_dom_sf"/>
</dbReference>
<keyword evidence="13" id="KW-0560">Oxidoreductase</keyword>
<feature type="transmembrane region" description="Helical" evidence="20">
    <location>
        <begin position="248"/>
        <end position="272"/>
    </location>
</feature>
<dbReference type="InterPro" id="IPR013130">
    <property type="entry name" value="Fe3_Rdtase_TM_dom"/>
</dbReference>
<keyword evidence="16" id="KW-0406">Ion transport</keyword>
<dbReference type="GO" id="GO:0046872">
    <property type="term" value="F:metal ion binding"/>
    <property type="evidence" value="ECO:0007669"/>
    <property type="project" value="UniProtKB-KW"/>
</dbReference>
<keyword evidence="9" id="KW-0479">Metal-binding</keyword>
<evidence type="ECO:0000256" key="15">
    <source>
        <dbReference type="ARBA" id="ARBA00023008"/>
    </source>
</evidence>
<dbReference type="GO" id="GO:0005886">
    <property type="term" value="C:plasma membrane"/>
    <property type="evidence" value="ECO:0007669"/>
    <property type="project" value="TreeGrafter"/>
</dbReference>
<keyword evidence="15" id="KW-0186">Copper</keyword>
<dbReference type="AlphaFoldDB" id="A0A444TZQ9"/>
<keyword evidence="7" id="KW-0285">Flavoprotein</keyword>
<keyword evidence="14" id="KW-0408">Iron</keyword>
<protein>
    <submittedName>
        <fullName evidence="23">Metalloreductase STEAP4</fullName>
    </submittedName>
</protein>
<evidence type="ECO:0000256" key="2">
    <source>
        <dbReference type="ARBA" id="ARBA00001974"/>
    </source>
</evidence>
<evidence type="ECO:0000256" key="6">
    <source>
        <dbReference type="ARBA" id="ARBA00022496"/>
    </source>
</evidence>
<dbReference type="FunFam" id="3.40.50.720:FF:000051">
    <property type="entry name" value="STEAP2 metalloreductase"/>
    <property type="match status" value="1"/>
</dbReference>
<evidence type="ECO:0000256" key="18">
    <source>
        <dbReference type="ARBA" id="ARBA00048958"/>
    </source>
</evidence>
<dbReference type="PANTHER" id="PTHR14239:SF5">
    <property type="entry name" value="METALLOREDUCTASE STEAP4"/>
    <property type="match status" value="1"/>
</dbReference>
<evidence type="ECO:0000256" key="11">
    <source>
        <dbReference type="ARBA" id="ARBA00022827"/>
    </source>
</evidence>
<dbReference type="Gene3D" id="3.40.50.720">
    <property type="entry name" value="NAD(P)-binding Rossmann-like Domain"/>
    <property type="match status" value="1"/>
</dbReference>
<evidence type="ECO:0000256" key="17">
    <source>
        <dbReference type="ARBA" id="ARBA00023136"/>
    </source>
</evidence>
<evidence type="ECO:0000256" key="16">
    <source>
        <dbReference type="ARBA" id="ARBA00023065"/>
    </source>
</evidence>
<feature type="transmembrane region" description="Helical" evidence="20">
    <location>
        <begin position="204"/>
        <end position="228"/>
    </location>
</feature>
<accession>A0A444TZQ9</accession>
<dbReference type="Pfam" id="PF03807">
    <property type="entry name" value="F420_oxidored"/>
    <property type="match status" value="1"/>
</dbReference>
<evidence type="ECO:0000256" key="19">
    <source>
        <dbReference type="ARBA" id="ARBA00049387"/>
    </source>
</evidence>
<keyword evidence="11" id="KW-0274">FAD</keyword>
<dbReference type="InterPro" id="IPR051267">
    <property type="entry name" value="STEAP_metalloreductase"/>
</dbReference>
<dbReference type="GO" id="GO:0006826">
    <property type="term" value="P:iron ion transport"/>
    <property type="evidence" value="ECO:0007669"/>
    <property type="project" value="UniProtKB-KW"/>
</dbReference>
<keyword evidence="17 20" id="KW-0472">Membrane</keyword>
<organism evidence="23 24">
    <name type="scientific">Acipenser ruthenus</name>
    <name type="common">Sterlet sturgeon</name>
    <dbReference type="NCBI Taxonomy" id="7906"/>
    <lineage>
        <taxon>Eukaryota</taxon>
        <taxon>Metazoa</taxon>
        <taxon>Chordata</taxon>
        <taxon>Craniata</taxon>
        <taxon>Vertebrata</taxon>
        <taxon>Euteleostomi</taxon>
        <taxon>Actinopterygii</taxon>
        <taxon>Chondrostei</taxon>
        <taxon>Acipenseriformes</taxon>
        <taxon>Acipenseridae</taxon>
        <taxon>Acipenser</taxon>
    </lineage>
</organism>
<evidence type="ECO:0000313" key="23">
    <source>
        <dbReference type="EMBL" id="RXM28395.1"/>
    </source>
</evidence>
<evidence type="ECO:0000259" key="22">
    <source>
        <dbReference type="Pfam" id="PF03807"/>
    </source>
</evidence>
<dbReference type="Proteomes" id="UP000289886">
    <property type="component" value="Unassembled WGS sequence"/>
</dbReference>
<keyword evidence="6" id="KW-0410">Iron transport</keyword>
<evidence type="ECO:0000256" key="13">
    <source>
        <dbReference type="ARBA" id="ARBA00023002"/>
    </source>
</evidence>
<dbReference type="GO" id="GO:0010008">
    <property type="term" value="C:endosome membrane"/>
    <property type="evidence" value="ECO:0007669"/>
    <property type="project" value="UniProtKB-SubCell"/>
</dbReference>
<evidence type="ECO:0000256" key="8">
    <source>
        <dbReference type="ARBA" id="ARBA00022692"/>
    </source>
</evidence>
<evidence type="ECO:0000256" key="12">
    <source>
        <dbReference type="ARBA" id="ARBA00022989"/>
    </source>
</evidence>
<name>A0A444TZQ9_ACIRT</name>
<sequence length="471" mass="52902">MENNCFNMTPLGPDAHNTLGTVCIFGTGDFGRSLGLRLLQAGYSVVFGSRNPQNSSLLPKGAQVLSHLEAAQTSRIIFIAVHRENYDFLSAFSQELSGKVLVDISNNLRKNQYPESNAEYLAKLLPQANVVKAFNTVSAWALQSGSLDASRQVFVCGDNCESKQMVMDIARSLGLTALDQGSLLAAKELENYPLQLFPLWRLPMYIATGLTAAFFIYCVLTEIVYTFVTEGKDNSFMIVVSIANRVFPIVSLIMLALCYLPGVIAAILQLYNGTKYKRFPDWLDKWMLCRKQLGLVALALAFLHVLYSLVIPLRYYASHYRYIYTISQLKDNKSLMFDNSMAWRNDSFYSLGILGFGLYVLLGITSLPSVSNMVNWREFRFVQSKLGHITLLLCTAHTLVYEWNAFLYASSYRWYLPPATVLSLIVPCIVLVLKLILITPCVDTVITRIRQGWERKSAYAPHDTSEQPLAS</sequence>
<gene>
    <name evidence="23" type="ORF">EOD39_2612</name>
</gene>
<evidence type="ECO:0000256" key="4">
    <source>
        <dbReference type="ARBA" id="ARBA00007729"/>
    </source>
</evidence>
<dbReference type="GO" id="GO:0008823">
    <property type="term" value="F:cupric reductase (NADH) activity"/>
    <property type="evidence" value="ECO:0007669"/>
    <property type="project" value="TreeGrafter"/>
</dbReference>
<evidence type="ECO:0000256" key="9">
    <source>
        <dbReference type="ARBA" id="ARBA00022723"/>
    </source>
</evidence>
<keyword evidence="24" id="KW-1185">Reference proteome</keyword>
<comment type="subcellular location">
    <subcellularLocation>
        <location evidence="3">Endosome membrane</location>
        <topology evidence="3">Multi-pass membrane protein</topology>
    </subcellularLocation>
</comment>
<dbReference type="GO" id="GO:0052851">
    <property type="term" value="F:ferric-chelate reductase (NADPH) activity"/>
    <property type="evidence" value="ECO:0007669"/>
    <property type="project" value="TreeGrafter"/>
</dbReference>
<dbReference type="Pfam" id="PF01794">
    <property type="entry name" value="Ferric_reduct"/>
    <property type="match status" value="1"/>
</dbReference>
<evidence type="ECO:0000256" key="7">
    <source>
        <dbReference type="ARBA" id="ARBA00022630"/>
    </source>
</evidence>
<dbReference type="GO" id="GO:0015677">
    <property type="term" value="P:copper ion import"/>
    <property type="evidence" value="ECO:0007669"/>
    <property type="project" value="TreeGrafter"/>
</dbReference>
<feature type="transmembrane region" description="Helical" evidence="20">
    <location>
        <begin position="293"/>
        <end position="317"/>
    </location>
</feature>
<evidence type="ECO:0000256" key="20">
    <source>
        <dbReference type="SAM" id="Phobius"/>
    </source>
</evidence>
<feature type="domain" description="Ferric oxidoreductase" evidence="21">
    <location>
        <begin position="249"/>
        <end position="383"/>
    </location>
</feature>
<feature type="domain" description="Pyrroline-5-carboxylate reductase catalytic N-terminal" evidence="22">
    <location>
        <begin position="21"/>
        <end position="107"/>
    </location>
</feature>
<evidence type="ECO:0000259" key="21">
    <source>
        <dbReference type="Pfam" id="PF01794"/>
    </source>
</evidence>
<dbReference type="PANTHER" id="PTHR14239">
    <property type="entry name" value="DUDULIN-RELATED"/>
    <property type="match status" value="1"/>
</dbReference>
<feature type="transmembrane region" description="Helical" evidence="20">
    <location>
        <begin position="348"/>
        <end position="368"/>
    </location>
</feature>
<comment type="cofactor">
    <cofactor evidence="2">
        <name>FAD</name>
        <dbReference type="ChEBI" id="CHEBI:57692"/>
    </cofactor>
</comment>
<keyword evidence="12 20" id="KW-1133">Transmembrane helix</keyword>
<evidence type="ECO:0000256" key="5">
    <source>
        <dbReference type="ARBA" id="ARBA00022448"/>
    </source>
</evidence>
<dbReference type="EMBL" id="SCEB01215655">
    <property type="protein sequence ID" value="RXM28395.1"/>
    <property type="molecule type" value="Genomic_DNA"/>
</dbReference>
<evidence type="ECO:0000313" key="24">
    <source>
        <dbReference type="Proteomes" id="UP000289886"/>
    </source>
</evidence>
<evidence type="ECO:0000256" key="1">
    <source>
        <dbReference type="ARBA" id="ARBA00001970"/>
    </source>
</evidence>
<proteinExistence type="inferred from homology"/>
<comment type="cofactor">
    <cofactor evidence="1">
        <name>heme b</name>
        <dbReference type="ChEBI" id="CHEBI:60344"/>
    </cofactor>
</comment>
<reference evidence="23 24" key="1">
    <citation type="submission" date="2019-01" db="EMBL/GenBank/DDBJ databases">
        <title>Draft Genome and Complete Hox-Cluster Characterization of the Sterlet Sturgeon (Acipenser ruthenus).</title>
        <authorList>
            <person name="Wei Q."/>
        </authorList>
    </citation>
    <scope>NUCLEOTIDE SEQUENCE [LARGE SCALE GENOMIC DNA]</scope>
    <source>
        <strain evidence="23">WHYD16114868_AA</strain>
        <tissue evidence="23">Blood</tissue>
    </source>
</reference>
<feature type="transmembrane region" description="Helical" evidence="20">
    <location>
        <begin position="421"/>
        <end position="446"/>
    </location>
</feature>
<evidence type="ECO:0000256" key="3">
    <source>
        <dbReference type="ARBA" id="ARBA00004337"/>
    </source>
</evidence>
<keyword evidence="10" id="KW-0967">Endosome</keyword>